<protein>
    <submittedName>
        <fullName evidence="2">Uncharacterized protein</fullName>
    </submittedName>
</protein>
<evidence type="ECO:0000256" key="1">
    <source>
        <dbReference type="SAM" id="MobiDB-lite"/>
    </source>
</evidence>
<dbReference type="Proteomes" id="UP000702209">
    <property type="component" value="Unassembled WGS sequence"/>
</dbReference>
<feature type="region of interest" description="Disordered" evidence="1">
    <location>
        <begin position="137"/>
        <end position="160"/>
    </location>
</feature>
<dbReference type="EMBL" id="JADLQX010000037">
    <property type="protein sequence ID" value="MBF6302087.1"/>
    <property type="molecule type" value="Genomic_DNA"/>
</dbReference>
<sequence>MAVHSGNETEATPRQIYHSMLAWCDQLGMTEHAARMRAAGPPSPQERDANPGPVEVQVRHTSADAPSAQLGEACDTEEVLNEAKPPVLPDGRSNMSSAVRAEPGGFWETDLSKEMSAPAPPNPDRVEFGKTACLTDVAPRKGASGTGVYGVPQRRRKDAP</sequence>
<gene>
    <name evidence="2" type="ORF">IU459_31765</name>
</gene>
<evidence type="ECO:0000313" key="3">
    <source>
        <dbReference type="Proteomes" id="UP000702209"/>
    </source>
</evidence>
<dbReference type="RefSeq" id="WP_157172539.1">
    <property type="nucleotide sequence ID" value="NZ_JADLQX010000037.1"/>
</dbReference>
<proteinExistence type="predicted"/>
<comment type="caution">
    <text evidence="2">The sequence shown here is derived from an EMBL/GenBank/DDBJ whole genome shotgun (WGS) entry which is preliminary data.</text>
</comment>
<name>A0ABS0D260_9NOCA</name>
<accession>A0ABS0D260</accession>
<organism evidence="2 3">
    <name type="scientific">Nocardia amamiensis</name>
    <dbReference type="NCBI Taxonomy" id="404578"/>
    <lineage>
        <taxon>Bacteria</taxon>
        <taxon>Bacillati</taxon>
        <taxon>Actinomycetota</taxon>
        <taxon>Actinomycetes</taxon>
        <taxon>Mycobacteriales</taxon>
        <taxon>Nocardiaceae</taxon>
        <taxon>Nocardia</taxon>
    </lineage>
</organism>
<feature type="region of interest" description="Disordered" evidence="1">
    <location>
        <begin position="33"/>
        <end position="99"/>
    </location>
</feature>
<keyword evidence="3" id="KW-1185">Reference proteome</keyword>
<reference evidence="2 3" key="1">
    <citation type="submission" date="2020-10" db="EMBL/GenBank/DDBJ databases">
        <title>Identification of Nocardia species via Next-generation sequencing and recognition of intraspecies genetic diversity.</title>
        <authorList>
            <person name="Li P."/>
            <person name="Li P."/>
            <person name="Lu B."/>
        </authorList>
    </citation>
    <scope>NUCLEOTIDE SEQUENCE [LARGE SCALE GENOMIC DNA]</scope>
    <source>
        <strain evidence="2 3">BJ06-0157</strain>
    </source>
</reference>
<evidence type="ECO:0000313" key="2">
    <source>
        <dbReference type="EMBL" id="MBF6302087.1"/>
    </source>
</evidence>